<name>A0AAW0Z233_9TREE</name>
<feature type="repeat" description="TPR" evidence="6">
    <location>
        <begin position="401"/>
        <end position="434"/>
    </location>
</feature>
<dbReference type="InterPro" id="IPR019734">
    <property type="entry name" value="TPR_rpt"/>
</dbReference>
<dbReference type="GeneID" id="92178674"/>
<dbReference type="Pfam" id="PF00515">
    <property type="entry name" value="TPR_1"/>
    <property type="match status" value="1"/>
</dbReference>
<comment type="subcellular location">
    <subcellularLocation>
        <location evidence="1">Cytoplasm</location>
    </subcellularLocation>
</comment>
<dbReference type="Pfam" id="PF13181">
    <property type="entry name" value="TPR_8"/>
    <property type="match status" value="2"/>
</dbReference>
<feature type="domain" description="STI1" evidence="8">
    <location>
        <begin position="538"/>
        <end position="577"/>
    </location>
</feature>
<feature type="compositionally biased region" description="Basic and acidic residues" evidence="7">
    <location>
        <begin position="260"/>
        <end position="271"/>
    </location>
</feature>
<feature type="compositionally biased region" description="Low complexity" evidence="7">
    <location>
        <begin position="219"/>
        <end position="236"/>
    </location>
</feature>
<protein>
    <recommendedName>
        <fullName evidence="8">STI1 domain-containing protein</fullName>
    </recommendedName>
</protein>
<dbReference type="Proteomes" id="UP001388673">
    <property type="component" value="Unassembled WGS sequence"/>
</dbReference>
<dbReference type="SMART" id="SM00028">
    <property type="entry name" value="TPR"/>
    <property type="match status" value="9"/>
</dbReference>
<evidence type="ECO:0000313" key="9">
    <source>
        <dbReference type="EMBL" id="KAK8864169.1"/>
    </source>
</evidence>
<dbReference type="Pfam" id="PF17830">
    <property type="entry name" value="STI1-HOP_DP"/>
    <property type="match status" value="2"/>
</dbReference>
<dbReference type="InterPro" id="IPR041243">
    <property type="entry name" value="STI1/HOP_DP"/>
</dbReference>
<feature type="domain" description="STI1" evidence="8">
    <location>
        <begin position="141"/>
        <end position="191"/>
    </location>
</feature>
<evidence type="ECO:0000256" key="1">
    <source>
        <dbReference type="ARBA" id="ARBA00004496"/>
    </source>
</evidence>
<reference evidence="9 10" key="1">
    <citation type="journal article" date="2024" name="bioRxiv">
        <title>Comparative genomics of Cryptococcus and Kwoniella reveals pathogenesis evolution and contrasting karyotype dynamics via intercentromeric recombination or chromosome fusion.</title>
        <authorList>
            <person name="Coelho M.A."/>
            <person name="David-Palma M."/>
            <person name="Shea T."/>
            <person name="Bowers K."/>
            <person name="McGinley-Smith S."/>
            <person name="Mohammad A.W."/>
            <person name="Gnirke A."/>
            <person name="Yurkov A.M."/>
            <person name="Nowrousian M."/>
            <person name="Sun S."/>
            <person name="Cuomo C.A."/>
            <person name="Heitman J."/>
        </authorList>
    </citation>
    <scope>NUCLEOTIDE SEQUENCE [LARGE SCALE GENOMIC DNA]</scope>
    <source>
        <strain evidence="9 10">CBS 13917</strain>
    </source>
</reference>
<accession>A0AAW0Z233</accession>
<dbReference type="PROSITE" id="PS50005">
    <property type="entry name" value="TPR"/>
    <property type="match status" value="6"/>
</dbReference>
<evidence type="ECO:0000256" key="7">
    <source>
        <dbReference type="SAM" id="MobiDB-lite"/>
    </source>
</evidence>
<dbReference type="FunFam" id="1.25.40.10:FF:000027">
    <property type="entry name" value="stress-induced-phosphoprotein 1 isoform X1"/>
    <property type="match status" value="1"/>
</dbReference>
<dbReference type="EMBL" id="JBCAWK010000003">
    <property type="protein sequence ID" value="KAK8864169.1"/>
    <property type="molecule type" value="Genomic_DNA"/>
</dbReference>
<evidence type="ECO:0000256" key="6">
    <source>
        <dbReference type="PROSITE-ProRule" id="PRU00339"/>
    </source>
</evidence>
<dbReference type="SMART" id="SM00727">
    <property type="entry name" value="STI1"/>
    <property type="match status" value="2"/>
</dbReference>
<dbReference type="PANTHER" id="PTHR22904">
    <property type="entry name" value="TPR REPEAT CONTAINING PROTEIN"/>
    <property type="match status" value="1"/>
</dbReference>
<feature type="repeat" description="TPR" evidence="6">
    <location>
        <begin position="266"/>
        <end position="299"/>
    </location>
</feature>
<dbReference type="FunFam" id="1.25.40.10:FF:000010">
    <property type="entry name" value="Stress-induced phosphoprotein 1"/>
    <property type="match status" value="1"/>
</dbReference>
<keyword evidence="3" id="KW-0677">Repeat</keyword>
<keyword evidence="10" id="KW-1185">Reference proteome</keyword>
<evidence type="ECO:0000256" key="3">
    <source>
        <dbReference type="ARBA" id="ARBA00022737"/>
    </source>
</evidence>
<feature type="repeat" description="TPR" evidence="6">
    <location>
        <begin position="435"/>
        <end position="468"/>
    </location>
</feature>
<keyword evidence="2" id="KW-0963">Cytoplasm</keyword>
<evidence type="ECO:0000256" key="5">
    <source>
        <dbReference type="ARBA" id="ARBA00064323"/>
    </source>
</evidence>
<feature type="repeat" description="TPR" evidence="6">
    <location>
        <begin position="341"/>
        <end position="374"/>
    </location>
</feature>
<comment type="caution">
    <text evidence="9">The sequence shown here is derived from an EMBL/GenBank/DDBJ whole genome shotgun (WGS) entry which is preliminary data.</text>
</comment>
<dbReference type="KEGG" id="kne:92178674"/>
<dbReference type="GO" id="GO:0042030">
    <property type="term" value="F:ATPase inhibitor activity"/>
    <property type="evidence" value="ECO:0007669"/>
    <property type="project" value="UniProtKB-ARBA"/>
</dbReference>
<evidence type="ECO:0000313" key="10">
    <source>
        <dbReference type="Proteomes" id="UP001388673"/>
    </source>
</evidence>
<gene>
    <name evidence="9" type="ORF">IAR55_001415</name>
</gene>
<dbReference type="FunFam" id="1.10.260.100:FF:000002">
    <property type="entry name" value="Stress-induced-phosphoprotein 1 (Hsp70/Hsp90-organizing)"/>
    <property type="match status" value="1"/>
</dbReference>
<dbReference type="PANTHER" id="PTHR22904:SF523">
    <property type="entry name" value="STRESS-INDUCED-PHOSPHOPROTEIN 1"/>
    <property type="match status" value="1"/>
</dbReference>
<proteinExistence type="predicted"/>
<keyword evidence="4 6" id="KW-0802">TPR repeat</keyword>
<evidence type="ECO:0000256" key="4">
    <source>
        <dbReference type="ARBA" id="ARBA00022803"/>
    </source>
</evidence>
<sequence length="589" mass="65451">MSDAAAIKAEANKAFSAKDYSTASKLYSDAIALDPQNHVLYSNRSASKAGLKDWRGALDDAEECIKISPSFAKGHARKGAALHGLRQYPEAVMAYEAGLEVEPSNTVCSKGLADVQRAMENDSASPFTPGGDTGLGKIFSDPGMMTKLENHPKTREFMKDPAFRSQIARLQATGGRDMQSIMGDPRTLTALGVMMGIDIDAMERPEGSNEVPEGYTQMKPEASSSKPTPAAPAPAQKKPEPKEEVKEEPMEVDEPVSDDAAAKKEAEETKAKGNAAYKARKFDEAIQFYEKAWELYPKDVTFLLNLSAVYFERAEYDKCIEVCEKAVEEGHELRADYKTFAKAFGRIGTAYRKKDDLENAIKFLGKSLTEHRTPDILTKLREAEKAKAEKDKQAYIDPEKAEAARAEGNTSFKGGDFATAVKHYTEAIKRLPTDPRAYNNRAACYHKLMAMPEALKDAETAISIDPSFIKAYIRKALVQEAMKDHTKALETLQRATEADTEKKHTRELETNMSKVLMELQSQRSTETDEQTYERAMRDPEVQEIMADPIMRQILADGQQNPRALNDHMKNPMIAQKIQKLINAGIIKTR</sequence>
<dbReference type="RefSeq" id="XP_066804465.1">
    <property type="nucleotide sequence ID" value="XM_066944542.1"/>
</dbReference>
<feature type="repeat" description="TPR" evidence="6">
    <location>
        <begin position="72"/>
        <end position="105"/>
    </location>
</feature>
<evidence type="ECO:0000256" key="2">
    <source>
        <dbReference type="ARBA" id="ARBA00022490"/>
    </source>
</evidence>
<dbReference type="AlphaFoldDB" id="A0AAW0Z233"/>
<dbReference type="FunFam" id="1.10.260.100:FF:000004">
    <property type="entry name" value="Putative stress-induced-phosphoprotein 1"/>
    <property type="match status" value="1"/>
</dbReference>
<comment type="subunit">
    <text evidence="5">Part of a larger complex that includes HSP70, HSP90, and immunophilins.</text>
</comment>
<dbReference type="Gene3D" id="1.10.260.100">
    <property type="match status" value="2"/>
</dbReference>
<dbReference type="SUPFAM" id="SSF48452">
    <property type="entry name" value="TPR-like"/>
    <property type="match status" value="2"/>
</dbReference>
<organism evidence="9 10">
    <name type="scientific">Kwoniella newhampshirensis</name>
    <dbReference type="NCBI Taxonomy" id="1651941"/>
    <lineage>
        <taxon>Eukaryota</taxon>
        <taxon>Fungi</taxon>
        <taxon>Dikarya</taxon>
        <taxon>Basidiomycota</taxon>
        <taxon>Agaricomycotina</taxon>
        <taxon>Tremellomycetes</taxon>
        <taxon>Tremellales</taxon>
        <taxon>Cryptococcaceae</taxon>
        <taxon>Kwoniella</taxon>
    </lineage>
</organism>
<dbReference type="GO" id="GO:0051879">
    <property type="term" value="F:Hsp90 protein binding"/>
    <property type="evidence" value="ECO:0007669"/>
    <property type="project" value="TreeGrafter"/>
</dbReference>
<dbReference type="InterPro" id="IPR011990">
    <property type="entry name" value="TPR-like_helical_dom_sf"/>
</dbReference>
<feature type="region of interest" description="Disordered" evidence="7">
    <location>
        <begin position="204"/>
        <end position="274"/>
    </location>
</feature>
<dbReference type="Gene3D" id="1.25.40.10">
    <property type="entry name" value="Tetratricopeptide repeat domain"/>
    <property type="match status" value="3"/>
</dbReference>
<dbReference type="Pfam" id="PF14559">
    <property type="entry name" value="TPR_19"/>
    <property type="match status" value="1"/>
</dbReference>
<dbReference type="InterPro" id="IPR006636">
    <property type="entry name" value="STI1_HS-bd"/>
</dbReference>
<feature type="repeat" description="TPR" evidence="6">
    <location>
        <begin position="4"/>
        <end position="37"/>
    </location>
</feature>
<feature type="compositionally biased region" description="Basic and acidic residues" evidence="7">
    <location>
        <begin position="237"/>
        <end position="249"/>
    </location>
</feature>
<dbReference type="FunFam" id="1.25.40.10:FF:000020">
    <property type="entry name" value="Stress-induced phosphoprotein 1"/>
    <property type="match status" value="1"/>
</dbReference>
<evidence type="ECO:0000259" key="8">
    <source>
        <dbReference type="SMART" id="SM00727"/>
    </source>
</evidence>
<dbReference type="GO" id="GO:0005737">
    <property type="term" value="C:cytoplasm"/>
    <property type="evidence" value="ECO:0007669"/>
    <property type="project" value="UniProtKB-SubCell"/>
</dbReference>